<accession>A0A7C3IX78</accession>
<organism evidence="1">
    <name type="scientific">Candidatus Methanomethylicus mesodigestus</name>
    <dbReference type="NCBI Taxonomy" id="1867258"/>
    <lineage>
        <taxon>Archaea</taxon>
        <taxon>Thermoproteota</taxon>
        <taxon>Methanosuratincolia</taxon>
        <taxon>Candidatus Methanomethylicales</taxon>
        <taxon>Candidatus Methanomethylicaceae</taxon>
        <taxon>Candidatus Methanomethylicus</taxon>
    </lineage>
</organism>
<reference evidence="1" key="1">
    <citation type="journal article" date="2020" name="mSystems">
        <title>Genome- and Community-Level Interaction Insights into Carbon Utilization and Element Cycling Functions of Hydrothermarchaeota in Hydrothermal Sediment.</title>
        <authorList>
            <person name="Zhou Z."/>
            <person name="Liu Y."/>
            <person name="Xu W."/>
            <person name="Pan J."/>
            <person name="Luo Z.H."/>
            <person name="Li M."/>
        </authorList>
    </citation>
    <scope>NUCLEOTIDE SEQUENCE [LARGE SCALE GENOMIC DNA]</scope>
    <source>
        <strain evidence="1">SpSt-468</strain>
    </source>
</reference>
<protein>
    <submittedName>
        <fullName evidence="1">Uncharacterized protein</fullName>
    </submittedName>
</protein>
<name>A0A7C3IX78_9CREN</name>
<evidence type="ECO:0000313" key="1">
    <source>
        <dbReference type="EMBL" id="HFK20430.1"/>
    </source>
</evidence>
<sequence>MTSDEKENKIIGILEGTAKVGEVLAGFTQLALSPQDLTSPVALQMAISRIYDAMTKTVETGSKKKYVAEVRVTDSMGNPVIMALDLGEKMPMFTNKEVKARVMIELYEEMQNR</sequence>
<proteinExistence type="predicted"/>
<gene>
    <name evidence="1" type="ORF">ENS19_04025</name>
</gene>
<dbReference type="AlphaFoldDB" id="A0A7C3IX78"/>
<dbReference type="EMBL" id="DSTX01000005">
    <property type="protein sequence ID" value="HFK20430.1"/>
    <property type="molecule type" value="Genomic_DNA"/>
</dbReference>
<comment type="caution">
    <text evidence="1">The sequence shown here is derived from an EMBL/GenBank/DDBJ whole genome shotgun (WGS) entry which is preliminary data.</text>
</comment>